<name>E6LJJ4_9FIRM</name>
<evidence type="ECO:0000313" key="3">
    <source>
        <dbReference type="Proteomes" id="UP000003434"/>
    </source>
</evidence>
<keyword evidence="1" id="KW-1133">Transmembrane helix</keyword>
<keyword evidence="1" id="KW-0472">Membrane</keyword>
<accession>E6LJJ4</accession>
<dbReference type="Proteomes" id="UP000003434">
    <property type="component" value="Unassembled WGS sequence"/>
</dbReference>
<keyword evidence="1" id="KW-0812">Transmembrane</keyword>
<gene>
    <name evidence="2" type="ORF">HMPREF0381_0129</name>
</gene>
<dbReference type="HOGENOM" id="CLU_2935861_0_0_9"/>
<feature type="transmembrane region" description="Helical" evidence="1">
    <location>
        <begin position="37"/>
        <end position="55"/>
    </location>
</feature>
<sequence length="60" mass="6980">MCRETAATELTALETFVNGIRSKACIKEHYQEVKEDFLIMLFAFTVFVNSMTTLLKNFFH</sequence>
<organism evidence="2 3">
    <name type="scientific">Lachnoanaerobaculum saburreum DSM 3986</name>
    <dbReference type="NCBI Taxonomy" id="887325"/>
    <lineage>
        <taxon>Bacteria</taxon>
        <taxon>Bacillati</taxon>
        <taxon>Bacillota</taxon>
        <taxon>Clostridia</taxon>
        <taxon>Lachnospirales</taxon>
        <taxon>Lachnospiraceae</taxon>
        <taxon>Lachnoanaerobaculum</taxon>
    </lineage>
</organism>
<dbReference type="EMBL" id="AEPW01000002">
    <property type="protein sequence ID" value="EFU77989.1"/>
    <property type="molecule type" value="Genomic_DNA"/>
</dbReference>
<evidence type="ECO:0000256" key="1">
    <source>
        <dbReference type="SAM" id="Phobius"/>
    </source>
</evidence>
<proteinExistence type="predicted"/>
<comment type="caution">
    <text evidence="2">The sequence shown here is derived from an EMBL/GenBank/DDBJ whole genome shotgun (WGS) entry which is preliminary data.</text>
</comment>
<reference evidence="2 3" key="1">
    <citation type="submission" date="2010-12" db="EMBL/GenBank/DDBJ databases">
        <authorList>
            <person name="Muzny D."/>
            <person name="Qin X."/>
            <person name="Deng J."/>
            <person name="Jiang H."/>
            <person name="Liu Y."/>
            <person name="Qu J."/>
            <person name="Song X.-Z."/>
            <person name="Zhang L."/>
            <person name="Thornton R."/>
            <person name="Coyle M."/>
            <person name="Francisco L."/>
            <person name="Jackson L."/>
            <person name="Javaid M."/>
            <person name="Korchina V."/>
            <person name="Kovar C."/>
            <person name="Mata R."/>
            <person name="Mathew T."/>
            <person name="Ngo R."/>
            <person name="Nguyen L."/>
            <person name="Nguyen N."/>
            <person name="Okwuonu G."/>
            <person name="Ongeri F."/>
            <person name="Pham C."/>
            <person name="Simmons D."/>
            <person name="Wilczek-Boney K."/>
            <person name="Hale W."/>
            <person name="Jakkamsetti A."/>
            <person name="Pham P."/>
            <person name="Ruth R."/>
            <person name="San Lucas F."/>
            <person name="Warren J."/>
            <person name="Zhang J."/>
            <person name="Zhao Z."/>
            <person name="Zhou C."/>
            <person name="Zhu D."/>
            <person name="Lee S."/>
            <person name="Bess C."/>
            <person name="Blankenburg K."/>
            <person name="Forbes L."/>
            <person name="Fu Q."/>
            <person name="Gubbala S."/>
            <person name="Hirani K."/>
            <person name="Jayaseelan J.C."/>
            <person name="Lara F."/>
            <person name="Munidasa M."/>
            <person name="Palculict T."/>
            <person name="Patil S."/>
            <person name="Pu L.-L."/>
            <person name="Saada N."/>
            <person name="Tang L."/>
            <person name="Weissenberger G."/>
            <person name="Zhu Y."/>
            <person name="Hemphill L."/>
            <person name="Shang Y."/>
            <person name="Youmans B."/>
            <person name="Ayvaz T."/>
            <person name="Ross M."/>
            <person name="Santibanez J."/>
            <person name="Aqrawi P."/>
            <person name="Gross S."/>
            <person name="Joshi V."/>
            <person name="Fowler G."/>
            <person name="Nazareth L."/>
            <person name="Reid J."/>
            <person name="Worley K."/>
            <person name="Petrosino J."/>
            <person name="Highlander S."/>
            <person name="Gibbs R."/>
        </authorList>
    </citation>
    <scope>NUCLEOTIDE SEQUENCE [LARGE SCALE GENOMIC DNA]</scope>
    <source>
        <strain evidence="2 3">DSM 3986</strain>
    </source>
</reference>
<protein>
    <submittedName>
        <fullName evidence="2">Uncharacterized protein</fullName>
    </submittedName>
</protein>
<evidence type="ECO:0000313" key="2">
    <source>
        <dbReference type="EMBL" id="EFU77989.1"/>
    </source>
</evidence>
<dbReference type="AlphaFoldDB" id="E6LJJ4"/>